<dbReference type="EMBL" id="OU503056">
    <property type="protein sequence ID" value="CAI9785138.1"/>
    <property type="molecule type" value="Genomic_DNA"/>
</dbReference>
<keyword evidence="1" id="KW-0547">Nucleotide-binding</keyword>
<organism evidence="3 4">
    <name type="scientific">Fraxinus pennsylvanica</name>
    <dbReference type="NCBI Taxonomy" id="56036"/>
    <lineage>
        <taxon>Eukaryota</taxon>
        <taxon>Viridiplantae</taxon>
        <taxon>Streptophyta</taxon>
        <taxon>Embryophyta</taxon>
        <taxon>Tracheophyta</taxon>
        <taxon>Spermatophyta</taxon>
        <taxon>Magnoliopsida</taxon>
        <taxon>eudicotyledons</taxon>
        <taxon>Gunneridae</taxon>
        <taxon>Pentapetalae</taxon>
        <taxon>asterids</taxon>
        <taxon>lamiids</taxon>
        <taxon>Lamiales</taxon>
        <taxon>Oleaceae</taxon>
        <taxon>Oleeae</taxon>
        <taxon>Fraxinus</taxon>
    </lineage>
</organism>
<dbReference type="AlphaFoldDB" id="A0AAD2ABJ8"/>
<sequence>MNFWDLMALAEYTKDHWQMTQRLQLNAWTRIQIKGRSGVDACILLPSQRQPLSGHLNGKAEFVCSWMLQKACVVYVLLLEPREEQAPTATHVVGTLGYIAPELVKSGPTMASDFHSFGVVMLEVSCGRWSTEIQLDDTLGLVDWVKKLNEEGRIDEAVD</sequence>
<keyword evidence="2" id="KW-0067">ATP-binding</keyword>
<dbReference type="Proteomes" id="UP000834106">
    <property type="component" value="Chromosome 21"/>
</dbReference>
<reference evidence="3" key="1">
    <citation type="submission" date="2023-05" db="EMBL/GenBank/DDBJ databases">
        <authorList>
            <person name="Huff M."/>
        </authorList>
    </citation>
    <scope>NUCLEOTIDE SEQUENCE</scope>
</reference>
<keyword evidence="4" id="KW-1185">Reference proteome</keyword>
<dbReference type="SUPFAM" id="SSF56112">
    <property type="entry name" value="Protein kinase-like (PK-like)"/>
    <property type="match status" value="1"/>
</dbReference>
<accession>A0AAD2ABJ8</accession>
<dbReference type="InterPro" id="IPR050528">
    <property type="entry name" value="L-type_Lectin-RKs"/>
</dbReference>
<dbReference type="Gene3D" id="1.10.510.10">
    <property type="entry name" value="Transferase(Phosphotransferase) domain 1"/>
    <property type="match status" value="1"/>
</dbReference>
<name>A0AAD2ABJ8_9LAMI</name>
<protein>
    <recommendedName>
        <fullName evidence="5">Protein kinase domain-containing protein</fullName>
    </recommendedName>
</protein>
<evidence type="ECO:0000256" key="2">
    <source>
        <dbReference type="ARBA" id="ARBA00022840"/>
    </source>
</evidence>
<proteinExistence type="predicted"/>
<evidence type="ECO:0000313" key="4">
    <source>
        <dbReference type="Proteomes" id="UP000834106"/>
    </source>
</evidence>
<evidence type="ECO:0000256" key="1">
    <source>
        <dbReference type="ARBA" id="ARBA00022741"/>
    </source>
</evidence>
<dbReference type="PANTHER" id="PTHR27007">
    <property type="match status" value="1"/>
</dbReference>
<dbReference type="GO" id="GO:0005524">
    <property type="term" value="F:ATP binding"/>
    <property type="evidence" value="ECO:0007669"/>
    <property type="project" value="UniProtKB-KW"/>
</dbReference>
<dbReference type="InterPro" id="IPR011009">
    <property type="entry name" value="Kinase-like_dom_sf"/>
</dbReference>
<evidence type="ECO:0000313" key="3">
    <source>
        <dbReference type="EMBL" id="CAI9785138.1"/>
    </source>
</evidence>
<evidence type="ECO:0008006" key="5">
    <source>
        <dbReference type="Google" id="ProtNLM"/>
    </source>
</evidence>
<gene>
    <name evidence="3" type="ORF">FPE_LOCUS32568</name>
</gene>